<dbReference type="RefSeq" id="WP_171248115.1">
    <property type="nucleotide sequence ID" value="NZ_JABFAJ010000024.1"/>
</dbReference>
<dbReference type="AlphaFoldDB" id="A0A849JZ72"/>
<keyword evidence="2" id="KW-0007">Acetylation</keyword>
<feature type="region of interest" description="Disordered" evidence="3">
    <location>
        <begin position="718"/>
        <end position="759"/>
    </location>
</feature>
<evidence type="ECO:0000256" key="1">
    <source>
        <dbReference type="ARBA" id="ARBA00022553"/>
    </source>
</evidence>
<dbReference type="EMBL" id="JABFAJ010000024">
    <property type="protein sequence ID" value="NNU28586.1"/>
    <property type="molecule type" value="Genomic_DNA"/>
</dbReference>
<reference evidence="4 5" key="1">
    <citation type="submission" date="2020-05" db="EMBL/GenBank/DDBJ databases">
        <title>Genome sequence of Isoptericola sp. JC619 isolated from Chilika lagoon, India.</title>
        <authorList>
            <person name="Kumar D."/>
            <person name="Appam K."/>
            <person name="Gandham S."/>
            <person name="Uppada J."/>
            <person name="Sasikala C."/>
            <person name="Venkata Ramana C."/>
        </authorList>
    </citation>
    <scope>NUCLEOTIDE SEQUENCE [LARGE SCALE GENOMIC DNA]</scope>
    <source>
        <strain evidence="4 5">JC619</strain>
    </source>
</reference>
<evidence type="ECO:0000313" key="5">
    <source>
        <dbReference type="Proteomes" id="UP000557204"/>
    </source>
</evidence>
<dbReference type="InterPro" id="IPR038916">
    <property type="entry name" value="FAM118"/>
</dbReference>
<dbReference type="Proteomes" id="UP000557204">
    <property type="component" value="Unassembled WGS sequence"/>
</dbReference>
<proteinExistence type="predicted"/>
<protein>
    <submittedName>
        <fullName evidence="4">SIR2 family protein</fullName>
    </submittedName>
</protein>
<evidence type="ECO:0000313" key="4">
    <source>
        <dbReference type="EMBL" id="NNU28586.1"/>
    </source>
</evidence>
<organism evidence="4 5">
    <name type="scientific">Isoptericola sediminis</name>
    <dbReference type="NCBI Taxonomy" id="2733572"/>
    <lineage>
        <taxon>Bacteria</taxon>
        <taxon>Bacillati</taxon>
        <taxon>Actinomycetota</taxon>
        <taxon>Actinomycetes</taxon>
        <taxon>Micrococcales</taxon>
        <taxon>Promicromonosporaceae</taxon>
        <taxon>Isoptericola</taxon>
    </lineage>
</organism>
<keyword evidence="5" id="KW-1185">Reference proteome</keyword>
<gene>
    <name evidence="4" type="ORF">HLI28_13685</name>
</gene>
<keyword evidence="1" id="KW-0597">Phosphoprotein</keyword>
<dbReference type="PANTHER" id="PTHR28623:SF1">
    <property type="entry name" value="PROTEIN FAM118B"/>
    <property type="match status" value="1"/>
</dbReference>
<evidence type="ECO:0000256" key="3">
    <source>
        <dbReference type="SAM" id="MobiDB-lite"/>
    </source>
</evidence>
<sequence length="996" mass="109929">MIQALRQAIQARNVIVVVGAGVSVAATSNAPTATWVGLIRHGIESAHIFGAEDDDRWRAMVSSLLDYGIESGENQQLVQAASAIKAKLLAVGEQAYANWLENAVGELQARDTTLLDAIGELPFPIVTTNYDTLLEKHLNRGTTHWNQPEQMQQVLGTLSNSIGHIHGVWSDPSSAVFSTEDYSAVLNSNPAQALQHSISSVKSLIYIGCGEGLRDPNLGQLTRWHAELFKPSGMHHFRLCLQSEVESLEKAHAVDHITPVAFGDNYSDLPQFISEMASVVDDVERSPRGLVRDVAQDARDRILSDIESDLILGQTGTATGGKIQQHLLPPILLPVPHSEFVKQQRTGKPIEKIDPHSVVGTDEFIVIAAESETGLTTAIKWFALKSSQDLGTAAPLYLSFRECKAKSNPLAKRAYTAAAGLGLLSGDGTIIDHVLALDDVHPGVRRIFSHVMSDLLDNDAIVKIIGCRQGDEDVIIDKLNQSGHEPRLLYVGKLGDAEVEHLVRNASPPDAERLVPVVNEVLRAEHLPRTPFSVSLLVSVLLSGGQVASTASQTAILEEYVSLLLGRGDPHEDSRFEIDQPGREALLACFAEILARKKVSAVPEAEAVQFFDTTMKSFDWPDSAIGIIHHLTELRVLHREENYIGFARSSFLFLFAAKRANVDHKFRDYLLDNALYYSAVVRDYSALVRSDGSVLESVLSTLPLDEELATQRTPYAVLEPVDAPPPPPGDSQPSDSQKHSGLQVRDHDDSDLAPFPVDSTTDISPLRKLMRSLELTSTVLRDSDQVEDLGLKSRAFRRVLNRWGHLVSVMQEDPQYSDLIDQIAKSLHDVDELRANDPEVLEEIVDELFRLFPAAVAAGGIESTLASRKLVLVFQREVAEGSLSQNDESAIAACLFAYSLREPGWSGAIRTLAAGVENSWLTRNFILRLLRSVYESAYSFASREDEENLLEACVEIFSRATRYDSDALRKRRLDQLREEMRRRRTLARSRVKMIDI</sequence>
<dbReference type="PANTHER" id="PTHR28623">
    <property type="entry name" value="PROTEIN FAM118B"/>
    <property type="match status" value="1"/>
</dbReference>
<accession>A0A849JZ72</accession>
<dbReference type="Pfam" id="PF13289">
    <property type="entry name" value="SIR2_2"/>
    <property type="match status" value="1"/>
</dbReference>
<comment type="caution">
    <text evidence="4">The sequence shown here is derived from an EMBL/GenBank/DDBJ whole genome shotgun (WGS) entry which is preliminary data.</text>
</comment>
<name>A0A849JZ72_9MICO</name>
<evidence type="ECO:0000256" key="2">
    <source>
        <dbReference type="ARBA" id="ARBA00022990"/>
    </source>
</evidence>